<proteinExistence type="predicted"/>
<evidence type="ECO:0000259" key="11">
    <source>
        <dbReference type="PROSITE" id="PS50110"/>
    </source>
</evidence>
<dbReference type="InterPro" id="IPR013767">
    <property type="entry name" value="PAS_fold"/>
</dbReference>
<evidence type="ECO:0000256" key="5">
    <source>
        <dbReference type="ARBA" id="ARBA00022741"/>
    </source>
</evidence>
<evidence type="ECO:0000259" key="12">
    <source>
        <dbReference type="PROSITE" id="PS50112"/>
    </source>
</evidence>
<evidence type="ECO:0000256" key="3">
    <source>
        <dbReference type="ARBA" id="ARBA00022553"/>
    </source>
</evidence>
<feature type="modified residue" description="4-aspartylphosphate" evidence="9">
    <location>
        <position position="584"/>
    </location>
</feature>
<keyword evidence="7" id="KW-0067">ATP-binding</keyword>
<dbReference type="InterPro" id="IPR003594">
    <property type="entry name" value="HATPase_dom"/>
</dbReference>
<keyword evidence="15" id="KW-1185">Reference proteome</keyword>
<evidence type="ECO:0000256" key="1">
    <source>
        <dbReference type="ARBA" id="ARBA00000085"/>
    </source>
</evidence>
<dbReference type="InterPro" id="IPR011006">
    <property type="entry name" value="CheY-like_superfamily"/>
</dbReference>
<keyword evidence="5" id="KW-0547">Nucleotide-binding</keyword>
<dbReference type="AlphaFoldDB" id="A0A1D8ARI6"/>
<comment type="catalytic activity">
    <reaction evidence="1">
        <text>ATP + protein L-histidine = ADP + protein N-phospho-L-histidine.</text>
        <dbReference type="EC" id="2.7.13.3"/>
    </reaction>
</comment>
<dbReference type="NCBIfam" id="TIGR00229">
    <property type="entry name" value="sensory_box"/>
    <property type="match status" value="1"/>
</dbReference>
<keyword evidence="8" id="KW-0902">Two-component regulatory system</keyword>
<dbReference type="SMART" id="SM00387">
    <property type="entry name" value="HATPase_c"/>
    <property type="match status" value="1"/>
</dbReference>
<dbReference type="GO" id="GO:0005524">
    <property type="term" value="F:ATP binding"/>
    <property type="evidence" value="ECO:0007669"/>
    <property type="project" value="UniProtKB-KW"/>
</dbReference>
<dbReference type="PROSITE" id="PS50109">
    <property type="entry name" value="HIS_KIN"/>
    <property type="match status" value="1"/>
</dbReference>
<organism evidence="14 15">
    <name type="scientific">Lacunisphaera limnophila</name>
    <dbReference type="NCBI Taxonomy" id="1838286"/>
    <lineage>
        <taxon>Bacteria</taxon>
        <taxon>Pseudomonadati</taxon>
        <taxon>Verrucomicrobiota</taxon>
        <taxon>Opitutia</taxon>
        <taxon>Opitutales</taxon>
        <taxon>Opitutaceae</taxon>
        <taxon>Lacunisphaera</taxon>
    </lineage>
</organism>
<evidence type="ECO:0000256" key="4">
    <source>
        <dbReference type="ARBA" id="ARBA00022679"/>
    </source>
</evidence>
<evidence type="ECO:0000256" key="9">
    <source>
        <dbReference type="PROSITE-ProRule" id="PRU00169"/>
    </source>
</evidence>
<dbReference type="InterPro" id="IPR013655">
    <property type="entry name" value="PAS_fold_3"/>
</dbReference>
<feature type="domain" description="PAC" evidence="13">
    <location>
        <begin position="223"/>
        <end position="274"/>
    </location>
</feature>
<dbReference type="PROSITE" id="PS50113">
    <property type="entry name" value="PAC"/>
    <property type="match status" value="2"/>
</dbReference>
<dbReference type="CDD" id="cd17546">
    <property type="entry name" value="REC_hyHK_CKI1_RcsC-like"/>
    <property type="match status" value="1"/>
</dbReference>
<dbReference type="InterPro" id="IPR004358">
    <property type="entry name" value="Sig_transdc_His_kin-like_C"/>
</dbReference>
<dbReference type="Proteomes" id="UP000095228">
    <property type="component" value="Chromosome"/>
</dbReference>
<evidence type="ECO:0000256" key="6">
    <source>
        <dbReference type="ARBA" id="ARBA00022777"/>
    </source>
</evidence>
<evidence type="ECO:0000259" key="13">
    <source>
        <dbReference type="PROSITE" id="PS50113"/>
    </source>
</evidence>
<feature type="domain" description="PAC" evidence="13">
    <location>
        <begin position="91"/>
        <end position="143"/>
    </location>
</feature>
<dbReference type="Pfam" id="PF00072">
    <property type="entry name" value="Response_reg"/>
    <property type="match status" value="1"/>
</dbReference>
<dbReference type="SMART" id="SM00388">
    <property type="entry name" value="HisKA"/>
    <property type="match status" value="1"/>
</dbReference>
<evidence type="ECO:0000313" key="14">
    <source>
        <dbReference type="EMBL" id="AOS43508.1"/>
    </source>
</evidence>
<dbReference type="CDD" id="cd00082">
    <property type="entry name" value="HisKA"/>
    <property type="match status" value="1"/>
</dbReference>
<evidence type="ECO:0000256" key="7">
    <source>
        <dbReference type="ARBA" id="ARBA00022840"/>
    </source>
</evidence>
<dbReference type="InterPro" id="IPR005467">
    <property type="entry name" value="His_kinase_dom"/>
</dbReference>
<dbReference type="InterPro" id="IPR036097">
    <property type="entry name" value="HisK_dim/P_sf"/>
</dbReference>
<dbReference type="InterPro" id="IPR001789">
    <property type="entry name" value="Sig_transdc_resp-reg_receiver"/>
</dbReference>
<dbReference type="InterPro" id="IPR036890">
    <property type="entry name" value="HATPase_C_sf"/>
</dbReference>
<evidence type="ECO:0000259" key="10">
    <source>
        <dbReference type="PROSITE" id="PS50109"/>
    </source>
</evidence>
<dbReference type="RefSeq" id="WP_069960849.1">
    <property type="nucleotide sequence ID" value="NZ_CP016094.1"/>
</dbReference>
<dbReference type="STRING" id="1838286.Verru16b_00553"/>
<evidence type="ECO:0000256" key="2">
    <source>
        <dbReference type="ARBA" id="ARBA00012438"/>
    </source>
</evidence>
<dbReference type="SMART" id="SM00086">
    <property type="entry name" value="PAC"/>
    <property type="match status" value="2"/>
</dbReference>
<dbReference type="InterPro" id="IPR000014">
    <property type="entry name" value="PAS"/>
</dbReference>
<name>A0A1D8ARI6_9BACT</name>
<dbReference type="SUPFAM" id="SSF52172">
    <property type="entry name" value="CheY-like"/>
    <property type="match status" value="1"/>
</dbReference>
<dbReference type="InterPro" id="IPR000700">
    <property type="entry name" value="PAS-assoc_C"/>
</dbReference>
<dbReference type="GO" id="GO:0006355">
    <property type="term" value="P:regulation of DNA-templated transcription"/>
    <property type="evidence" value="ECO:0007669"/>
    <property type="project" value="InterPro"/>
</dbReference>
<dbReference type="PRINTS" id="PR00344">
    <property type="entry name" value="BCTRLSENSOR"/>
</dbReference>
<dbReference type="CDD" id="cd00130">
    <property type="entry name" value="PAS"/>
    <property type="match status" value="2"/>
</dbReference>
<dbReference type="Gene3D" id="1.10.287.130">
    <property type="match status" value="1"/>
</dbReference>
<keyword evidence="4" id="KW-0808">Transferase</keyword>
<dbReference type="KEGG" id="obg:Verru16b_00553"/>
<dbReference type="Pfam" id="PF08447">
    <property type="entry name" value="PAS_3"/>
    <property type="match status" value="1"/>
</dbReference>
<feature type="domain" description="Response regulatory" evidence="11">
    <location>
        <begin position="533"/>
        <end position="649"/>
    </location>
</feature>
<dbReference type="InterPro" id="IPR003661">
    <property type="entry name" value="HisK_dim/P_dom"/>
</dbReference>
<dbReference type="SUPFAM" id="SSF47384">
    <property type="entry name" value="Homodimeric domain of signal transducing histidine kinase"/>
    <property type="match status" value="1"/>
</dbReference>
<dbReference type="SMART" id="SM00448">
    <property type="entry name" value="REC"/>
    <property type="match status" value="1"/>
</dbReference>
<dbReference type="PROSITE" id="PS50112">
    <property type="entry name" value="PAS"/>
    <property type="match status" value="1"/>
</dbReference>
<dbReference type="PROSITE" id="PS50110">
    <property type="entry name" value="RESPONSE_REGULATORY"/>
    <property type="match status" value="1"/>
</dbReference>
<dbReference type="Gene3D" id="3.30.450.20">
    <property type="entry name" value="PAS domain"/>
    <property type="match status" value="2"/>
</dbReference>
<dbReference type="Pfam" id="PF02518">
    <property type="entry name" value="HATPase_c"/>
    <property type="match status" value="1"/>
</dbReference>
<keyword evidence="3 9" id="KW-0597">Phosphoprotein</keyword>
<dbReference type="EMBL" id="CP016094">
    <property type="protein sequence ID" value="AOS43508.1"/>
    <property type="molecule type" value="Genomic_DNA"/>
</dbReference>
<dbReference type="InterPro" id="IPR035965">
    <property type="entry name" value="PAS-like_dom_sf"/>
</dbReference>
<feature type="domain" description="Histidine kinase" evidence="10">
    <location>
        <begin position="287"/>
        <end position="512"/>
    </location>
</feature>
<dbReference type="SMART" id="SM00091">
    <property type="entry name" value="PAS"/>
    <property type="match status" value="2"/>
</dbReference>
<accession>A0A1D8ARI6</accession>
<dbReference type="OrthoDB" id="176396at2"/>
<dbReference type="PANTHER" id="PTHR43065:SF42">
    <property type="entry name" value="TWO-COMPONENT SENSOR PPRA"/>
    <property type="match status" value="1"/>
</dbReference>
<evidence type="ECO:0000256" key="8">
    <source>
        <dbReference type="ARBA" id="ARBA00023012"/>
    </source>
</evidence>
<dbReference type="GO" id="GO:0000155">
    <property type="term" value="F:phosphorelay sensor kinase activity"/>
    <property type="evidence" value="ECO:0007669"/>
    <property type="project" value="InterPro"/>
</dbReference>
<dbReference type="PATRIC" id="fig|1838286.3.peg.561"/>
<reference evidence="14 15" key="1">
    <citation type="submission" date="2016-06" db="EMBL/GenBank/DDBJ databases">
        <title>Three novel species with peptidoglycan cell walls form the new genus Lacunisphaera gen. nov. in the family Opitutaceae of the verrucomicrobial subdivision 4.</title>
        <authorList>
            <person name="Rast P."/>
            <person name="Gloeckner I."/>
            <person name="Jogler M."/>
            <person name="Boedeker C."/>
            <person name="Jeske O."/>
            <person name="Wiegand S."/>
            <person name="Reinhardt R."/>
            <person name="Schumann P."/>
            <person name="Rohde M."/>
            <person name="Spring S."/>
            <person name="Gloeckner F.O."/>
            <person name="Jogler C."/>
        </authorList>
    </citation>
    <scope>NUCLEOTIDE SEQUENCE [LARGE SCALE GENOMIC DNA]</scope>
    <source>
        <strain evidence="14 15">IG16b</strain>
    </source>
</reference>
<dbReference type="Pfam" id="PF00512">
    <property type="entry name" value="HisKA"/>
    <property type="match status" value="1"/>
</dbReference>
<dbReference type="SUPFAM" id="SSF55874">
    <property type="entry name" value="ATPase domain of HSP90 chaperone/DNA topoisomerase II/histidine kinase"/>
    <property type="match status" value="1"/>
</dbReference>
<keyword evidence="6" id="KW-0418">Kinase</keyword>
<sequence length="652" mass="71224">MSLTPPSPVPGRTPPDDTPALLAAIVNSAEDAIIGKSLDGMVTYWNRGAERIFGYTAAEMLGRPITELFPVDRFNEESLILTRIRAGETVRHFETIRRRKDGTLIDISATISPIRAADGRIVGASKIARDITEHRRNETRIENLATNLDRIYRQVPGVIYQFMLRPDGTACMPFASEGARQVFEVAPDDLRESVTALFDKIIPEDLVVLNADIQASARTLSPHHHEFRIRRASGAIAWLRGDSMPERLPDGSVVWHGFVSDITATRLLENKLVESAKLESLGVLAGGIAHDFNNLLTGILGNASLARQELPPSSLGQPMLDQIETAARRAADLCKQMLAYSGKGRFVVQNLDLNKLIEDTTHLLQISIAKNCVLRFNLARSLPVIKADATQLRQVIMNLVINGSEAIGSRSGVLALSTGIARVDDEYIKGFRPDASPPLGDYVFIEVSDNGCGMDTATLAKIFDPFFTTKFTGRGLGLAAVLGIVRGHKGGLKVYSEPGKGTTFKLFFPVSTGRAQDSATPFADTAPFQGSGVVLVVDDEETVRTVAARMMERLGFTVVTAVDGRDGMEKFRAEPGRFTLVLLDLTMPHLDGEETFRQMRILNPGVRVILTSGFNQQEAVNRFIGKGLAGFIQKPFELASLVQVIRSVLPHN</sequence>
<dbReference type="EC" id="2.7.13.3" evidence="2"/>
<evidence type="ECO:0000313" key="15">
    <source>
        <dbReference type="Proteomes" id="UP000095228"/>
    </source>
</evidence>
<protein>
    <recommendedName>
        <fullName evidence="2">histidine kinase</fullName>
        <ecNumber evidence="2">2.7.13.3</ecNumber>
    </recommendedName>
</protein>
<dbReference type="PANTHER" id="PTHR43065">
    <property type="entry name" value="SENSOR HISTIDINE KINASE"/>
    <property type="match status" value="1"/>
</dbReference>
<dbReference type="Pfam" id="PF00989">
    <property type="entry name" value="PAS"/>
    <property type="match status" value="1"/>
</dbReference>
<dbReference type="InterPro" id="IPR001610">
    <property type="entry name" value="PAC"/>
</dbReference>
<feature type="domain" description="PAS" evidence="12">
    <location>
        <begin position="18"/>
        <end position="69"/>
    </location>
</feature>
<dbReference type="Gene3D" id="3.30.565.10">
    <property type="entry name" value="Histidine kinase-like ATPase, C-terminal domain"/>
    <property type="match status" value="1"/>
</dbReference>
<dbReference type="SUPFAM" id="SSF55785">
    <property type="entry name" value="PYP-like sensor domain (PAS domain)"/>
    <property type="match status" value="2"/>
</dbReference>
<gene>
    <name evidence="14" type="ORF">Verru16b_00553</name>
</gene>
<dbReference type="Gene3D" id="3.40.50.2300">
    <property type="match status" value="1"/>
</dbReference>